<dbReference type="Proteomes" id="UP000807025">
    <property type="component" value="Unassembled WGS sequence"/>
</dbReference>
<name>A0A9P6DGG0_PLEER</name>
<evidence type="ECO:0000313" key="2">
    <source>
        <dbReference type="Proteomes" id="UP000807025"/>
    </source>
</evidence>
<protein>
    <submittedName>
        <fullName evidence="1">Uncharacterized protein</fullName>
    </submittedName>
</protein>
<evidence type="ECO:0000313" key="1">
    <source>
        <dbReference type="EMBL" id="KAF9496614.1"/>
    </source>
</evidence>
<accession>A0A9P6DGG0</accession>
<proteinExistence type="predicted"/>
<gene>
    <name evidence="1" type="ORF">BDN71DRAFT_1389029</name>
</gene>
<reference evidence="1" key="1">
    <citation type="submission" date="2020-11" db="EMBL/GenBank/DDBJ databases">
        <authorList>
            <consortium name="DOE Joint Genome Institute"/>
            <person name="Ahrendt S."/>
            <person name="Riley R."/>
            <person name="Andreopoulos W."/>
            <person name="Labutti K."/>
            <person name="Pangilinan J."/>
            <person name="Ruiz-Duenas F.J."/>
            <person name="Barrasa J.M."/>
            <person name="Sanchez-Garcia M."/>
            <person name="Camarero S."/>
            <person name="Miyauchi S."/>
            <person name="Serrano A."/>
            <person name="Linde D."/>
            <person name="Babiker R."/>
            <person name="Drula E."/>
            <person name="Ayuso-Fernandez I."/>
            <person name="Pacheco R."/>
            <person name="Padilla G."/>
            <person name="Ferreira P."/>
            <person name="Barriuso J."/>
            <person name="Kellner H."/>
            <person name="Castanera R."/>
            <person name="Alfaro M."/>
            <person name="Ramirez L."/>
            <person name="Pisabarro A.G."/>
            <person name="Kuo A."/>
            <person name="Tritt A."/>
            <person name="Lipzen A."/>
            <person name="He G."/>
            <person name="Yan M."/>
            <person name="Ng V."/>
            <person name="Cullen D."/>
            <person name="Martin F."/>
            <person name="Rosso M.-N."/>
            <person name="Henrissat B."/>
            <person name="Hibbett D."/>
            <person name="Martinez A.T."/>
            <person name="Grigoriev I.V."/>
        </authorList>
    </citation>
    <scope>NUCLEOTIDE SEQUENCE</scope>
    <source>
        <strain evidence="1">ATCC 90797</strain>
    </source>
</reference>
<dbReference type="AlphaFoldDB" id="A0A9P6DGG0"/>
<dbReference type="PANTHER" id="PTHR33050">
    <property type="entry name" value="REVERSE TRANSCRIPTASE DOMAIN-CONTAINING PROTEIN"/>
    <property type="match status" value="1"/>
</dbReference>
<comment type="caution">
    <text evidence="1">The sequence shown here is derived from an EMBL/GenBank/DDBJ whole genome shotgun (WGS) entry which is preliminary data.</text>
</comment>
<keyword evidence="2" id="KW-1185">Reference proteome</keyword>
<dbReference type="InterPro" id="IPR052055">
    <property type="entry name" value="Hepadnavirus_pol/RT"/>
</dbReference>
<feature type="non-terminal residue" evidence="1">
    <location>
        <position position="1"/>
    </location>
</feature>
<dbReference type="OrthoDB" id="3249498at2759"/>
<dbReference type="EMBL" id="MU154550">
    <property type="protein sequence ID" value="KAF9496614.1"/>
    <property type="molecule type" value="Genomic_DNA"/>
</dbReference>
<sequence length="307" mass="34707">LICWLAIKKLDIIGLHVYMDDFFRWDFTDNLILFRGKLRPAKQAQLLLFWEAIKCPFEDRKQEHGSSLKIIGFWVDIVEGSISLHHSSIDDLISKINTFLAAPRRRPSLRDYQHLAGHINWLLNVLPWGKPATFELYKKTSGKSVAQALIPINSQLRGELTWLCDIIPRAVGIRFVDSLFWKDDSVDIVMWTYATLRDGISFVFAGHGFTYKITEQRNLSSSSNAAPVDIFFLEQIGILSALYHASGMLHPPRRLLIWSDSLDAVSVFSSLSPSNAMHNAPLRAAAEIIIATGIDLRVKHIAGIDNI</sequence>
<organism evidence="1 2">
    <name type="scientific">Pleurotus eryngii</name>
    <name type="common">Boletus of the steppes</name>
    <dbReference type="NCBI Taxonomy" id="5323"/>
    <lineage>
        <taxon>Eukaryota</taxon>
        <taxon>Fungi</taxon>
        <taxon>Dikarya</taxon>
        <taxon>Basidiomycota</taxon>
        <taxon>Agaricomycotina</taxon>
        <taxon>Agaricomycetes</taxon>
        <taxon>Agaricomycetidae</taxon>
        <taxon>Agaricales</taxon>
        <taxon>Pleurotineae</taxon>
        <taxon>Pleurotaceae</taxon>
        <taxon>Pleurotus</taxon>
    </lineage>
</organism>
<dbReference type="PANTHER" id="PTHR33050:SF7">
    <property type="entry name" value="RIBONUCLEASE H"/>
    <property type="match status" value="1"/>
</dbReference>